<evidence type="ECO:0000256" key="1">
    <source>
        <dbReference type="ARBA" id="ARBA00022527"/>
    </source>
</evidence>
<dbReference type="FunFam" id="1.10.510.10:FF:000571">
    <property type="entry name" value="Maternal embryonic leucine zipper kinase"/>
    <property type="match status" value="1"/>
</dbReference>
<accession>W5JM13</accession>
<evidence type="ECO:0000256" key="5">
    <source>
        <dbReference type="ARBA" id="ARBA00022840"/>
    </source>
</evidence>
<dbReference type="AlphaFoldDB" id="W5JM13"/>
<dbReference type="VEuPathDB" id="VectorBase:ADAC004344"/>
<keyword evidence="1" id="KW-0723">Serine/threonine-protein kinase</keyword>
<dbReference type="GO" id="GO:0035556">
    <property type="term" value="P:intracellular signal transduction"/>
    <property type="evidence" value="ECO:0007669"/>
    <property type="project" value="TreeGrafter"/>
</dbReference>
<keyword evidence="2" id="KW-0808">Transferase</keyword>
<dbReference type="Proteomes" id="UP000000673">
    <property type="component" value="Unassembled WGS sequence"/>
</dbReference>
<dbReference type="Pfam" id="PF00069">
    <property type="entry name" value="Pkinase"/>
    <property type="match status" value="1"/>
</dbReference>
<keyword evidence="3" id="KW-0547">Nucleotide-binding</keyword>
<evidence type="ECO:0000256" key="3">
    <source>
        <dbReference type="ARBA" id="ARBA00022741"/>
    </source>
</evidence>
<reference evidence="7" key="3">
    <citation type="journal article" date="2013" name="Nucleic Acids Res.">
        <title>The genome of Anopheles darlingi, the main neotropical malaria vector.</title>
        <authorList>
            <person name="Marinotti O."/>
            <person name="Cerqueira G.C."/>
            <person name="de Almeida L.G."/>
            <person name="Ferro M.I."/>
            <person name="Loreto E.L."/>
            <person name="Zaha A."/>
            <person name="Teixeira S.M."/>
            <person name="Wespiser A.R."/>
            <person name="Almeida E Silva A."/>
            <person name="Schlindwein A.D."/>
            <person name="Pacheco A.C."/>
            <person name="Silva A.L."/>
            <person name="Graveley B.R."/>
            <person name="Walenz B.P."/>
            <person name="Lima Bde A."/>
            <person name="Ribeiro C.A."/>
            <person name="Nunes-Silva C.G."/>
            <person name="de Carvalho C.R."/>
            <person name="Soares C.M."/>
            <person name="de Menezes C.B."/>
            <person name="Matiolli C."/>
            <person name="Caffrey D."/>
            <person name="Araujo D.A."/>
            <person name="de Oliveira D.M."/>
            <person name="Golenbock D."/>
            <person name="Grisard E.C."/>
            <person name="Fantinatti-Garboggini F."/>
            <person name="de Carvalho F.M."/>
            <person name="Barcellos F.G."/>
            <person name="Prosdocimi F."/>
            <person name="May G."/>
            <person name="Azevedo Junior G.M."/>
            <person name="Guimaraes G.M."/>
            <person name="Goldman G.H."/>
            <person name="Padilha I.Q."/>
            <person name="Batista Jda S."/>
            <person name="Ferro J.A."/>
            <person name="Ribeiro J.M."/>
            <person name="Fietto J.L."/>
            <person name="Dabbas K.M."/>
            <person name="Cerdeira L."/>
            <person name="Agnez-Lima L.F."/>
            <person name="Brocchi M."/>
            <person name="de Carvalho M.O."/>
            <person name="Teixeira Mde M."/>
            <person name="Diniz Maia Mde M."/>
            <person name="Goldman M.H."/>
            <person name="Cruz Schneider M.P."/>
            <person name="Felipe M.S."/>
            <person name="Hungria M."/>
            <person name="Nicolas M.F."/>
            <person name="Pereira M."/>
            <person name="Montes M.A."/>
            <person name="Cantao M.E."/>
            <person name="Vincentz M."/>
            <person name="Rafael M.S."/>
            <person name="Silverman N."/>
            <person name="Stoco P.H."/>
            <person name="Souza R.C."/>
            <person name="Vicentini R."/>
            <person name="Gazzinelli R.T."/>
            <person name="Neves Rde O."/>
            <person name="Silva R."/>
            <person name="Astolfi-Filho S."/>
            <person name="Maciel T.E."/>
            <person name="Urmenyi T.P."/>
            <person name="Tadei W.P."/>
            <person name="Camargo E.P."/>
            <person name="de Vasconcelos A.T."/>
        </authorList>
    </citation>
    <scope>NUCLEOTIDE SEQUENCE</scope>
</reference>
<keyword evidence="4 7" id="KW-0418">Kinase</keyword>
<evidence type="ECO:0000313" key="8">
    <source>
        <dbReference type="EnsemblMetazoa" id="ADAC004344-PA"/>
    </source>
</evidence>
<dbReference type="InterPro" id="IPR008271">
    <property type="entry name" value="Ser/Thr_kinase_AS"/>
</dbReference>
<gene>
    <name evidence="7" type="ORF">AND_004344</name>
</gene>
<dbReference type="VEuPathDB" id="VectorBase:ADAR2_009144"/>
<dbReference type="PROSITE" id="PS50011">
    <property type="entry name" value="PROTEIN_KINASE_DOM"/>
    <property type="match status" value="1"/>
</dbReference>
<dbReference type="EnsemblMetazoa" id="ADAC004344-RA">
    <property type="protein sequence ID" value="ADAC004344-PA"/>
    <property type="gene ID" value="ADAC004344"/>
</dbReference>
<reference evidence="7 9" key="1">
    <citation type="journal article" date="2010" name="BMC Genomics">
        <title>Combination of measures distinguishes pre-miRNAs from other stem-loops in the genome of the newly sequenced Anopheles darlingi.</title>
        <authorList>
            <person name="Mendes N.D."/>
            <person name="Freitas A.T."/>
            <person name="Vasconcelos A.T."/>
            <person name="Sagot M.F."/>
        </authorList>
    </citation>
    <scope>NUCLEOTIDE SEQUENCE</scope>
</reference>
<name>W5JM13_ANODA</name>
<dbReference type="PANTHER" id="PTHR24346">
    <property type="entry name" value="MAP/MICROTUBULE AFFINITY-REGULATING KINASE"/>
    <property type="match status" value="1"/>
</dbReference>
<proteinExistence type="predicted"/>
<dbReference type="PANTHER" id="PTHR24346:SF82">
    <property type="entry name" value="KP78A-RELATED"/>
    <property type="match status" value="1"/>
</dbReference>
<evidence type="ECO:0000313" key="9">
    <source>
        <dbReference type="Proteomes" id="UP000000673"/>
    </source>
</evidence>
<keyword evidence="5" id="KW-0067">ATP-binding</keyword>
<reference evidence="7" key="2">
    <citation type="submission" date="2010-05" db="EMBL/GenBank/DDBJ databases">
        <authorList>
            <person name="Almeida L.G."/>
            <person name="Nicolas M.F."/>
            <person name="Souza R.C."/>
            <person name="Vasconcelos A.T.R."/>
        </authorList>
    </citation>
    <scope>NUCLEOTIDE SEQUENCE</scope>
</reference>
<dbReference type="GO" id="GO:0005737">
    <property type="term" value="C:cytoplasm"/>
    <property type="evidence" value="ECO:0007669"/>
    <property type="project" value="TreeGrafter"/>
</dbReference>
<dbReference type="SMART" id="SM00220">
    <property type="entry name" value="S_TKc"/>
    <property type="match status" value="1"/>
</dbReference>
<protein>
    <submittedName>
        <fullName evidence="7">Testis-specific serine/threonine-protein kinase 6</fullName>
    </submittedName>
</protein>
<dbReference type="PROSITE" id="PS00108">
    <property type="entry name" value="PROTEIN_KINASE_ST"/>
    <property type="match status" value="1"/>
</dbReference>
<keyword evidence="9" id="KW-1185">Reference proteome</keyword>
<dbReference type="GO" id="GO:0005524">
    <property type="term" value="F:ATP binding"/>
    <property type="evidence" value="ECO:0007669"/>
    <property type="project" value="UniProtKB-KW"/>
</dbReference>
<evidence type="ECO:0000256" key="4">
    <source>
        <dbReference type="ARBA" id="ARBA00022777"/>
    </source>
</evidence>
<dbReference type="OMA" id="KATHMVD"/>
<evidence type="ECO:0000256" key="2">
    <source>
        <dbReference type="ARBA" id="ARBA00022679"/>
    </source>
</evidence>
<reference evidence="8" key="4">
    <citation type="submission" date="2015-06" db="UniProtKB">
        <authorList>
            <consortium name="EnsemblMetazoa"/>
        </authorList>
    </citation>
    <scope>IDENTIFICATION</scope>
</reference>
<dbReference type="GO" id="GO:0000226">
    <property type="term" value="P:microtubule cytoskeleton organization"/>
    <property type="evidence" value="ECO:0007669"/>
    <property type="project" value="TreeGrafter"/>
</dbReference>
<dbReference type="OrthoDB" id="541276at2759"/>
<organism evidence="7">
    <name type="scientific">Anopheles darlingi</name>
    <name type="common">Mosquito</name>
    <dbReference type="NCBI Taxonomy" id="43151"/>
    <lineage>
        <taxon>Eukaryota</taxon>
        <taxon>Metazoa</taxon>
        <taxon>Ecdysozoa</taxon>
        <taxon>Arthropoda</taxon>
        <taxon>Hexapoda</taxon>
        <taxon>Insecta</taxon>
        <taxon>Pterygota</taxon>
        <taxon>Neoptera</taxon>
        <taxon>Endopterygota</taxon>
        <taxon>Diptera</taxon>
        <taxon>Nematocera</taxon>
        <taxon>Culicoidea</taxon>
        <taxon>Culicidae</taxon>
        <taxon>Anophelinae</taxon>
        <taxon>Anopheles</taxon>
    </lineage>
</organism>
<dbReference type="SUPFAM" id="SSF56112">
    <property type="entry name" value="Protein kinase-like (PK-like)"/>
    <property type="match status" value="1"/>
</dbReference>
<dbReference type="STRING" id="43151.W5JM13"/>
<feature type="domain" description="Protein kinase" evidence="6">
    <location>
        <begin position="1"/>
        <end position="279"/>
    </location>
</feature>
<evidence type="ECO:0000259" key="6">
    <source>
        <dbReference type="PROSITE" id="PS50011"/>
    </source>
</evidence>
<dbReference type="GO" id="GO:0050321">
    <property type="term" value="F:tau-protein kinase activity"/>
    <property type="evidence" value="ECO:0007669"/>
    <property type="project" value="TreeGrafter"/>
</dbReference>
<evidence type="ECO:0000313" key="7">
    <source>
        <dbReference type="EMBL" id="ETN63925.1"/>
    </source>
</evidence>
<dbReference type="EMBL" id="ADMH02001148">
    <property type="protein sequence ID" value="ETN63925.1"/>
    <property type="molecule type" value="Genomic_DNA"/>
</dbReference>
<sequence>MFIIQIGIISSEKQIQIKDDELRFWLRVVHLTEYSSNVDNQTEKLACKVIDTKKCSEKFRKRFLPRELTVLLHVRHPYIVRIQAIIKCRSKVCIFMRYAEMGDLLSFLVDHGPLREPQMRIWCRQLALAIQYLHTSGIAHRDLKCENVLLSANCNVKLTDFGFARYVTEQPNQRVQMSSTFCGSFDYSAPELLKGQPYNPKASDVWALGVLLYILFNKSVPFKGKTRQVYQLQMSRSWKFRSHVNSTLSPEVKSLIRNLLEPNPLVRWTIEEVLVCDWLVQDRRLRSLNAAEFAALAEARVFTRHSADMNQVQAKLQRTETSARSVTMIKEQPEPMANAAAAAGGGGGGGSAALASLLSTRTSLANDPQ</sequence>
<dbReference type="InterPro" id="IPR000719">
    <property type="entry name" value="Prot_kinase_dom"/>
</dbReference>
<dbReference type="InterPro" id="IPR011009">
    <property type="entry name" value="Kinase-like_dom_sf"/>
</dbReference>
<dbReference type="Gene3D" id="1.10.510.10">
    <property type="entry name" value="Transferase(Phosphotransferase) domain 1"/>
    <property type="match status" value="1"/>
</dbReference>
<dbReference type="HOGENOM" id="CLU_000288_63_0_1"/>
<dbReference type="eggNOG" id="KOG0583">
    <property type="taxonomic scope" value="Eukaryota"/>
</dbReference>